<evidence type="ECO:0000256" key="9">
    <source>
        <dbReference type="RuleBase" id="RU362125"/>
    </source>
</evidence>
<name>A0A1N6IAS2_9MICO</name>
<keyword evidence="9" id="KW-0560">Oxidoreductase</keyword>
<feature type="compositionally biased region" description="Polar residues" evidence="10">
    <location>
        <begin position="536"/>
        <end position="553"/>
    </location>
</feature>
<dbReference type="Gene3D" id="1.10.540.10">
    <property type="entry name" value="Acyl-CoA dehydrogenase/oxidase, N-terminal domain"/>
    <property type="match status" value="1"/>
</dbReference>
<keyword evidence="4 9" id="KW-0274">FAD</keyword>
<evidence type="ECO:0000256" key="10">
    <source>
        <dbReference type="SAM" id="MobiDB-lite"/>
    </source>
</evidence>
<protein>
    <recommendedName>
        <fullName evidence="8">3-methylmercaptopropionyl-CoA dehydrogenase</fullName>
        <ecNumber evidence="7">1.3.99.41</ecNumber>
    </recommendedName>
</protein>
<dbReference type="SUPFAM" id="SSF56645">
    <property type="entry name" value="Acyl-CoA dehydrogenase NM domain-like"/>
    <property type="match status" value="1"/>
</dbReference>
<dbReference type="STRING" id="232089.SAMN05443544_3840"/>
<feature type="compositionally biased region" description="Low complexity" evidence="10">
    <location>
        <begin position="460"/>
        <end position="480"/>
    </location>
</feature>
<proteinExistence type="inferred from homology"/>
<dbReference type="GO" id="GO:0050660">
    <property type="term" value="F:flavin adenine dinucleotide binding"/>
    <property type="evidence" value="ECO:0007669"/>
    <property type="project" value="InterPro"/>
</dbReference>
<dbReference type="Pfam" id="PF02770">
    <property type="entry name" value="Acyl-CoA_dh_M"/>
    <property type="match status" value="1"/>
</dbReference>
<dbReference type="InterPro" id="IPR052166">
    <property type="entry name" value="Diverse_Acyl-CoA_DH"/>
</dbReference>
<evidence type="ECO:0000256" key="1">
    <source>
        <dbReference type="ARBA" id="ARBA00001974"/>
    </source>
</evidence>
<keyword evidence="3 9" id="KW-0285">Flavoprotein</keyword>
<dbReference type="EC" id="1.3.99.41" evidence="7"/>
<comment type="catalytic activity">
    <reaction evidence="5">
        <text>3-(methylsulfanyl)propanoyl-CoA + oxidized [electron-transfer flavoprotein] + H(+) = 3-(methylsulfanyl)acryloyl-CoA + reduced [electron-transfer flavoprotein]</text>
        <dbReference type="Rhea" id="RHEA:52612"/>
        <dbReference type="Rhea" id="RHEA-COMP:10685"/>
        <dbReference type="Rhea" id="RHEA-COMP:10686"/>
        <dbReference type="ChEBI" id="CHEBI:15378"/>
        <dbReference type="ChEBI" id="CHEBI:57692"/>
        <dbReference type="ChEBI" id="CHEBI:58307"/>
        <dbReference type="ChEBI" id="CHEBI:82815"/>
        <dbReference type="ChEBI" id="CHEBI:84994"/>
        <dbReference type="EC" id="1.3.99.41"/>
    </reaction>
    <physiologicalReaction direction="left-to-right" evidence="5">
        <dbReference type="Rhea" id="RHEA:52613"/>
    </physiologicalReaction>
</comment>
<comment type="similarity">
    <text evidence="2 9">Belongs to the acyl-CoA dehydrogenase family.</text>
</comment>
<evidence type="ECO:0000313" key="14">
    <source>
        <dbReference type="EMBL" id="SIO29091.1"/>
    </source>
</evidence>
<dbReference type="Pfam" id="PF02771">
    <property type="entry name" value="Acyl-CoA_dh_N"/>
    <property type="match status" value="1"/>
</dbReference>
<reference evidence="15" key="1">
    <citation type="submission" date="2016-11" db="EMBL/GenBank/DDBJ databases">
        <authorList>
            <person name="Varghese N."/>
            <person name="Submissions S."/>
        </authorList>
    </citation>
    <scope>NUCLEOTIDE SEQUENCE [LARGE SCALE GENOMIC DNA]</scope>
    <source>
        <strain evidence="15">DSM 8595</strain>
    </source>
</reference>
<dbReference type="Gene3D" id="1.20.140.10">
    <property type="entry name" value="Butyryl-CoA Dehydrogenase, subunit A, domain 3"/>
    <property type="match status" value="1"/>
</dbReference>
<dbReference type="InterPro" id="IPR013786">
    <property type="entry name" value="AcylCoA_DH/ox_N"/>
</dbReference>
<dbReference type="Pfam" id="PF00441">
    <property type="entry name" value="Acyl-CoA_dh_1"/>
    <property type="match status" value="1"/>
</dbReference>
<evidence type="ECO:0000256" key="6">
    <source>
        <dbReference type="ARBA" id="ARBA00058683"/>
    </source>
</evidence>
<organism evidence="14 15">
    <name type="scientific">Agromyces cerinus subsp. cerinus</name>
    <dbReference type="NCBI Taxonomy" id="232089"/>
    <lineage>
        <taxon>Bacteria</taxon>
        <taxon>Bacillati</taxon>
        <taxon>Actinomycetota</taxon>
        <taxon>Actinomycetes</taxon>
        <taxon>Micrococcales</taxon>
        <taxon>Microbacteriaceae</taxon>
        <taxon>Agromyces</taxon>
    </lineage>
</organism>
<dbReference type="InterPro" id="IPR009075">
    <property type="entry name" value="AcylCo_DH/oxidase_C"/>
</dbReference>
<comment type="cofactor">
    <cofactor evidence="1 9">
        <name>FAD</name>
        <dbReference type="ChEBI" id="CHEBI:57692"/>
    </cofactor>
</comment>
<dbReference type="PANTHER" id="PTHR42803:SF1">
    <property type="entry name" value="BROAD-SPECIFICITY LINEAR ACYL-COA DEHYDROGENASE FADE5"/>
    <property type="match status" value="1"/>
</dbReference>
<evidence type="ECO:0000256" key="7">
    <source>
        <dbReference type="ARBA" id="ARBA00066694"/>
    </source>
</evidence>
<dbReference type="FunFam" id="2.40.110.10:FF:000031">
    <property type="entry name" value="Acyl-CoA dehydrogenase, putative"/>
    <property type="match status" value="1"/>
</dbReference>
<gene>
    <name evidence="14" type="ORF">SAMN05443544_3840</name>
</gene>
<sequence>MDYDAVAQLPGFEHADLETVTEILDEAGNFMAEVVAPTNRAGDLEGSKLNSDGSVTTATGFKEAYSAYVDAGWGSVPLPEAFGGGGFPRTIGLALQELMATANMAFALAPLLTQGAIEALLHYGSDEQKQQWLPKMVTGEWAGTMNLTEPHAGTDVGALTTKAVKRDDGTYAISGQKIFITFGDHDLSEQIVHLVLARTPDAPAGTKGISIFIVPKFLMNDDGSVGERNGVHTVGVEHKMGIHGSPTCVLSYEDATGYLVGEENIGMRIMFVMMNSARLSVGMQGLAVSERAYQQSLDYARERIQGRAIGATQDSPIIDFPDVRRMLMTQKAYIAAMRRMMLLTATYTDVSTHHPDAAVRARANEIVGLLTPINKSFGTDLGNELTSLALQIHGGMGFIEETGAAQHYRDVRIAAIYEGTNGVQAADLVGRKLPVRDGASALEFIASMRELDASSPLPVRNSPRSARSSALSSTPSSRPRCGCSAPAPPTRTPCSRAPRRTSASGVSWSADGSWRSLRSPLAASTTTGPPRRSCRSPGSTPSSCCRRPQASSAQPPPGRATSSPSAARRSAMQQPAECASDPTAQHDRCARPFEGGRFVVRRTDASSGSGCRGIRSARCRSARCRSARCRSTRRRSTQSIESANSSATVAILST</sequence>
<evidence type="ECO:0000256" key="3">
    <source>
        <dbReference type="ARBA" id="ARBA00022630"/>
    </source>
</evidence>
<evidence type="ECO:0000313" key="15">
    <source>
        <dbReference type="Proteomes" id="UP000184699"/>
    </source>
</evidence>
<feature type="domain" description="Acyl-CoA dehydrogenase/oxidase C-terminal" evidence="11">
    <location>
        <begin position="266"/>
        <end position="428"/>
    </location>
</feature>
<keyword evidence="15" id="KW-1185">Reference proteome</keyword>
<evidence type="ECO:0000259" key="12">
    <source>
        <dbReference type="Pfam" id="PF02770"/>
    </source>
</evidence>
<dbReference type="EMBL" id="FSRJ01000006">
    <property type="protein sequence ID" value="SIO29091.1"/>
    <property type="molecule type" value="Genomic_DNA"/>
</dbReference>
<evidence type="ECO:0000259" key="13">
    <source>
        <dbReference type="Pfam" id="PF02771"/>
    </source>
</evidence>
<feature type="domain" description="Acyl-CoA dehydrogenase/oxidase N-terminal" evidence="13">
    <location>
        <begin position="21"/>
        <end position="140"/>
    </location>
</feature>
<dbReference type="PANTHER" id="PTHR42803">
    <property type="entry name" value="ACYL-COA DEHYDROGENASE"/>
    <property type="match status" value="1"/>
</dbReference>
<feature type="domain" description="Acyl-CoA oxidase/dehydrogenase middle" evidence="12">
    <location>
        <begin position="145"/>
        <end position="254"/>
    </location>
</feature>
<dbReference type="Gene3D" id="2.40.110.10">
    <property type="entry name" value="Butyryl-CoA Dehydrogenase, subunit A, domain 2"/>
    <property type="match status" value="1"/>
</dbReference>
<accession>A0A1N6IAS2</accession>
<evidence type="ECO:0000256" key="8">
    <source>
        <dbReference type="ARBA" id="ARBA00069043"/>
    </source>
</evidence>
<dbReference type="InterPro" id="IPR037069">
    <property type="entry name" value="AcylCoA_DH/ox_N_sf"/>
</dbReference>
<dbReference type="SUPFAM" id="SSF47203">
    <property type="entry name" value="Acyl-CoA dehydrogenase C-terminal domain-like"/>
    <property type="match status" value="1"/>
</dbReference>
<dbReference type="InterPro" id="IPR036250">
    <property type="entry name" value="AcylCo_DH-like_C"/>
</dbReference>
<evidence type="ECO:0000256" key="2">
    <source>
        <dbReference type="ARBA" id="ARBA00009347"/>
    </source>
</evidence>
<evidence type="ECO:0000259" key="11">
    <source>
        <dbReference type="Pfam" id="PF00441"/>
    </source>
</evidence>
<dbReference type="InterPro" id="IPR009100">
    <property type="entry name" value="AcylCoA_DH/oxidase_NM_dom_sf"/>
</dbReference>
<dbReference type="Proteomes" id="UP000184699">
    <property type="component" value="Unassembled WGS sequence"/>
</dbReference>
<feature type="compositionally biased region" description="Low complexity" evidence="10">
    <location>
        <begin position="559"/>
        <end position="571"/>
    </location>
</feature>
<evidence type="ECO:0000256" key="5">
    <source>
        <dbReference type="ARBA" id="ARBA00051388"/>
    </source>
</evidence>
<comment type="function">
    <text evidence="6">Involved in the assimilation of dimethylsulphoniopropionate (DMSP), an important compound in the fixation of carbon in marine phytoplankton, by mediating the conversion of 3-(methylthio)propanoyl-CoA (MMPA-CoA) to 3-(methylthio)acryloyl-CoA (MTA-CoA).</text>
</comment>
<dbReference type="InterPro" id="IPR046373">
    <property type="entry name" value="Acyl-CoA_Oxase/DH_mid-dom_sf"/>
</dbReference>
<evidence type="ECO:0000256" key="4">
    <source>
        <dbReference type="ARBA" id="ARBA00022827"/>
    </source>
</evidence>
<dbReference type="GO" id="GO:0016627">
    <property type="term" value="F:oxidoreductase activity, acting on the CH-CH group of donors"/>
    <property type="evidence" value="ECO:0007669"/>
    <property type="project" value="InterPro"/>
</dbReference>
<dbReference type="InterPro" id="IPR006091">
    <property type="entry name" value="Acyl-CoA_Oxase/DH_mid-dom"/>
</dbReference>
<dbReference type="AlphaFoldDB" id="A0A1N6IAS2"/>
<feature type="region of interest" description="Disordered" evidence="10">
    <location>
        <begin position="454"/>
        <end position="590"/>
    </location>
</feature>